<evidence type="ECO:0000256" key="2">
    <source>
        <dbReference type="ARBA" id="ARBA00022723"/>
    </source>
</evidence>
<reference evidence="7 8" key="1">
    <citation type="submission" date="2016-10" db="EMBL/GenBank/DDBJ databases">
        <title>Genome sequence of Streptomyces gilvigriseus MUSC 26.</title>
        <authorList>
            <person name="Lee L.-H."/>
            <person name="Ser H.-L."/>
        </authorList>
    </citation>
    <scope>NUCLEOTIDE SEQUENCE [LARGE SCALE GENOMIC DNA]</scope>
    <source>
        <strain evidence="7 8">MUSC 26</strain>
    </source>
</reference>
<keyword evidence="3" id="KW-0378">Hydrolase</keyword>
<dbReference type="InterPro" id="IPR024607">
    <property type="entry name" value="Sulfatase_CS"/>
</dbReference>
<dbReference type="GO" id="GO:0004065">
    <property type="term" value="F:arylsulfatase activity"/>
    <property type="evidence" value="ECO:0007669"/>
    <property type="project" value="TreeGrafter"/>
</dbReference>
<comment type="caution">
    <text evidence="7">The sequence shown here is derived from an EMBL/GenBank/DDBJ whole genome shotgun (WGS) entry which is preliminary data.</text>
</comment>
<dbReference type="PROSITE" id="PS00523">
    <property type="entry name" value="SULFATASE_1"/>
    <property type="match status" value="1"/>
</dbReference>
<keyword evidence="8" id="KW-1185">Reference proteome</keyword>
<protein>
    <submittedName>
        <fullName evidence="7">Sulfatase</fullName>
    </submittedName>
</protein>
<dbReference type="Proteomes" id="UP000243342">
    <property type="component" value="Unassembled WGS sequence"/>
</dbReference>
<dbReference type="Pfam" id="PF00884">
    <property type="entry name" value="Sulfatase"/>
    <property type="match status" value="1"/>
</dbReference>
<proteinExistence type="inferred from homology"/>
<organism evidence="7 8">
    <name type="scientific">Mangrovactinospora gilvigrisea</name>
    <dbReference type="NCBI Taxonomy" id="1428644"/>
    <lineage>
        <taxon>Bacteria</taxon>
        <taxon>Bacillati</taxon>
        <taxon>Actinomycetota</taxon>
        <taxon>Actinomycetes</taxon>
        <taxon>Kitasatosporales</taxon>
        <taxon>Streptomycetaceae</taxon>
        <taxon>Mangrovactinospora</taxon>
    </lineage>
</organism>
<feature type="region of interest" description="Disordered" evidence="5">
    <location>
        <begin position="453"/>
        <end position="494"/>
    </location>
</feature>
<feature type="compositionally biased region" description="Pro residues" evidence="5">
    <location>
        <begin position="476"/>
        <end position="494"/>
    </location>
</feature>
<dbReference type="PANTHER" id="PTHR42693">
    <property type="entry name" value="ARYLSULFATASE FAMILY MEMBER"/>
    <property type="match status" value="1"/>
</dbReference>
<evidence type="ECO:0000256" key="1">
    <source>
        <dbReference type="ARBA" id="ARBA00008779"/>
    </source>
</evidence>
<dbReference type="STRING" id="1428644.BIV57_00050"/>
<evidence type="ECO:0000259" key="6">
    <source>
        <dbReference type="Pfam" id="PF00884"/>
    </source>
</evidence>
<dbReference type="InterPro" id="IPR050738">
    <property type="entry name" value="Sulfatase"/>
</dbReference>
<accession>A0A1J7BLK9</accession>
<evidence type="ECO:0000256" key="3">
    <source>
        <dbReference type="ARBA" id="ARBA00022801"/>
    </source>
</evidence>
<evidence type="ECO:0000313" key="7">
    <source>
        <dbReference type="EMBL" id="OIV39542.1"/>
    </source>
</evidence>
<dbReference type="Gene3D" id="3.40.720.10">
    <property type="entry name" value="Alkaline Phosphatase, subunit A"/>
    <property type="match status" value="1"/>
</dbReference>
<evidence type="ECO:0000256" key="4">
    <source>
        <dbReference type="ARBA" id="ARBA00022837"/>
    </source>
</evidence>
<keyword evidence="4" id="KW-0106">Calcium</keyword>
<sequence length="494" mass="53486">MASTDPSRPNLVLVLTDDQGAWALGCAGDPDLRTPHLDGLAERGVRFTKFFCTSPVCSPARASLLTGQLPSQHGVHDWISYHHAGETGQDFLAGRTQFTEVLAGAGYRLGLSGKWHLGANDVPRPGFVHWYAHESGGGPYYGAPMFRDGVLEHDPRHLTELLAEDACAFVDAEAGRTPEGPEEPFALCLNFTAPHAPWAGQHPERWTDLYRGRELAGCPQPEEWHPWSYLDDGGVPLAAAGDPQESLIGYYASISAVDEAVGQLLGRLERHGLTESTLVVFTSDNGFNCGHHGIWGKGNGTFPQNMYDTSVTVPAIMAQPGRVPGGRTSDALVSAYDFFPTLVEHLGLDHPADPSLPGRSFADILAGGDGAADGGRERVVVFDEYGPVRMIRTREWKYVHRYPHGPHELYDLAGDPGETRNLFGSDEHAGRAADLAAELDRWFARYVEPEHDGARLPVTGSGQRERIRPGTGPGAFAPPYPGVRPVPYPPLGEA</sequence>
<dbReference type="PANTHER" id="PTHR42693:SF33">
    <property type="entry name" value="ARYLSULFATASE"/>
    <property type="match status" value="1"/>
</dbReference>
<dbReference type="EMBL" id="MLCF01000001">
    <property type="protein sequence ID" value="OIV39542.1"/>
    <property type="molecule type" value="Genomic_DNA"/>
</dbReference>
<dbReference type="SUPFAM" id="SSF53649">
    <property type="entry name" value="Alkaline phosphatase-like"/>
    <property type="match status" value="1"/>
</dbReference>
<dbReference type="OrthoDB" id="9777306at2"/>
<dbReference type="InterPro" id="IPR000917">
    <property type="entry name" value="Sulfatase_N"/>
</dbReference>
<keyword evidence="2" id="KW-0479">Metal-binding</keyword>
<dbReference type="AlphaFoldDB" id="A0A1J7BLK9"/>
<feature type="domain" description="Sulfatase N-terminal" evidence="6">
    <location>
        <begin position="9"/>
        <end position="347"/>
    </location>
</feature>
<evidence type="ECO:0000313" key="8">
    <source>
        <dbReference type="Proteomes" id="UP000243342"/>
    </source>
</evidence>
<dbReference type="CDD" id="cd16149">
    <property type="entry name" value="sulfatase_like"/>
    <property type="match status" value="1"/>
</dbReference>
<dbReference type="GO" id="GO:0046872">
    <property type="term" value="F:metal ion binding"/>
    <property type="evidence" value="ECO:0007669"/>
    <property type="project" value="UniProtKB-KW"/>
</dbReference>
<evidence type="ECO:0000256" key="5">
    <source>
        <dbReference type="SAM" id="MobiDB-lite"/>
    </source>
</evidence>
<name>A0A1J7BLK9_9ACTN</name>
<gene>
    <name evidence="7" type="ORF">BIV57_00050</name>
</gene>
<dbReference type="RefSeq" id="WP_071654479.1">
    <property type="nucleotide sequence ID" value="NZ_MLCF01000001.1"/>
</dbReference>
<dbReference type="InterPro" id="IPR017850">
    <property type="entry name" value="Alkaline_phosphatase_core_sf"/>
</dbReference>
<comment type="similarity">
    <text evidence="1">Belongs to the sulfatase family.</text>
</comment>